<dbReference type="Pfam" id="PF00581">
    <property type="entry name" value="Rhodanese"/>
    <property type="match status" value="1"/>
</dbReference>
<comment type="caution">
    <text evidence="2">The sequence shown here is derived from an EMBL/GenBank/DDBJ whole genome shotgun (WGS) entry which is preliminary data.</text>
</comment>
<keyword evidence="3" id="KW-1185">Reference proteome</keyword>
<feature type="domain" description="Rhodanese" evidence="1">
    <location>
        <begin position="44"/>
        <end position="149"/>
    </location>
</feature>
<dbReference type="GO" id="GO:0005634">
    <property type="term" value="C:nucleus"/>
    <property type="evidence" value="ECO:0007669"/>
    <property type="project" value="TreeGrafter"/>
</dbReference>
<dbReference type="OrthoDB" id="102559at2759"/>
<organism evidence="2 3">
    <name type="scientific">Clonostachys solani</name>
    <dbReference type="NCBI Taxonomy" id="160281"/>
    <lineage>
        <taxon>Eukaryota</taxon>
        <taxon>Fungi</taxon>
        <taxon>Dikarya</taxon>
        <taxon>Ascomycota</taxon>
        <taxon>Pezizomycotina</taxon>
        <taxon>Sordariomycetes</taxon>
        <taxon>Hypocreomycetidae</taxon>
        <taxon>Hypocreales</taxon>
        <taxon>Bionectriaceae</taxon>
        <taxon>Clonostachys</taxon>
    </lineage>
</organism>
<dbReference type="SUPFAM" id="SSF52821">
    <property type="entry name" value="Rhodanese/Cell cycle control phosphatase"/>
    <property type="match status" value="1"/>
</dbReference>
<sequence>MSISRIRSLFKLPASTRSMATIASLPRMTAKTLSEKILAERDAKDTTFAIIDVRDDDYIGGHIKGATNVPSHQLDATMPTLVRRLREKKAVVFHCMLSQVRGPKSALAYLRDRDGLLRSLGETVPEGQTVYVLTDGFQSWQQTYGEDERLTEGYVKDLWTGLD</sequence>
<proteinExistence type="predicted"/>
<dbReference type="SMART" id="SM00450">
    <property type="entry name" value="RHOD"/>
    <property type="match status" value="1"/>
</dbReference>
<dbReference type="PROSITE" id="PS50206">
    <property type="entry name" value="RHODANESE_3"/>
    <property type="match status" value="1"/>
</dbReference>
<gene>
    <name evidence="2" type="ORF">CSOL1703_00016399</name>
</gene>
<reference evidence="2" key="1">
    <citation type="submission" date="2021-10" db="EMBL/GenBank/DDBJ databases">
        <authorList>
            <person name="Piombo E."/>
        </authorList>
    </citation>
    <scope>NUCLEOTIDE SEQUENCE</scope>
</reference>
<protein>
    <recommendedName>
        <fullName evidence="1">Rhodanese domain-containing protein</fullName>
    </recommendedName>
</protein>
<dbReference type="AlphaFoldDB" id="A0A9N9ZGN8"/>
<dbReference type="Proteomes" id="UP000775872">
    <property type="component" value="Unassembled WGS sequence"/>
</dbReference>
<evidence type="ECO:0000313" key="2">
    <source>
        <dbReference type="EMBL" id="CAH0054839.1"/>
    </source>
</evidence>
<evidence type="ECO:0000259" key="1">
    <source>
        <dbReference type="PROSITE" id="PS50206"/>
    </source>
</evidence>
<dbReference type="InterPro" id="IPR036873">
    <property type="entry name" value="Rhodanese-like_dom_sf"/>
</dbReference>
<dbReference type="GO" id="GO:0004725">
    <property type="term" value="F:protein tyrosine phosphatase activity"/>
    <property type="evidence" value="ECO:0007669"/>
    <property type="project" value="TreeGrafter"/>
</dbReference>
<dbReference type="EMBL" id="CABFOC020000052">
    <property type="protein sequence ID" value="CAH0054839.1"/>
    <property type="molecule type" value="Genomic_DNA"/>
</dbReference>
<dbReference type="PANTHER" id="PTHR10828:SF38">
    <property type="entry name" value="ARSENICAL-RESISTANCE PROTEIN 2-RELATED"/>
    <property type="match status" value="1"/>
</dbReference>
<dbReference type="Gene3D" id="3.40.250.10">
    <property type="entry name" value="Rhodanese-like domain"/>
    <property type="match status" value="1"/>
</dbReference>
<dbReference type="InterPro" id="IPR001763">
    <property type="entry name" value="Rhodanese-like_dom"/>
</dbReference>
<dbReference type="GO" id="GO:0005737">
    <property type="term" value="C:cytoplasm"/>
    <property type="evidence" value="ECO:0007669"/>
    <property type="project" value="TreeGrafter"/>
</dbReference>
<evidence type="ECO:0000313" key="3">
    <source>
        <dbReference type="Proteomes" id="UP000775872"/>
    </source>
</evidence>
<name>A0A9N9ZGN8_9HYPO</name>
<dbReference type="PANTHER" id="PTHR10828">
    <property type="entry name" value="M-PHASE INDUCER PHOSPHATASE DUAL SPECIFICITY PHOSPHATASE CDC25"/>
    <property type="match status" value="1"/>
</dbReference>
<accession>A0A9N9ZGN8</accession>